<accession>A0A1M6H9B6</accession>
<dbReference type="RefSeq" id="WP_139249992.1">
    <property type="nucleotide sequence ID" value="NZ_FQZS01000019.1"/>
</dbReference>
<reference evidence="1 2" key="1">
    <citation type="submission" date="2016-11" db="EMBL/GenBank/DDBJ databases">
        <authorList>
            <person name="Jaros S."/>
            <person name="Januszkiewicz K."/>
            <person name="Wedrychowicz H."/>
        </authorList>
    </citation>
    <scope>NUCLEOTIDE SEQUENCE [LARGE SCALE GENOMIC DNA]</scope>
    <source>
        <strain evidence="1 2">DSM 19022</strain>
    </source>
</reference>
<dbReference type="STRING" id="1122184.SAMN02745176_02703"/>
<evidence type="ECO:0000313" key="1">
    <source>
        <dbReference type="EMBL" id="SHJ18745.1"/>
    </source>
</evidence>
<name>A0A1M6H9B6_9FIRM</name>
<evidence type="ECO:0000313" key="2">
    <source>
        <dbReference type="Proteomes" id="UP000184442"/>
    </source>
</evidence>
<proteinExistence type="predicted"/>
<dbReference type="Proteomes" id="UP000184442">
    <property type="component" value="Unassembled WGS sequence"/>
</dbReference>
<keyword evidence="2" id="KW-1185">Reference proteome</keyword>
<dbReference type="EMBL" id="FQZS01000019">
    <property type="protein sequence ID" value="SHJ18745.1"/>
    <property type="molecule type" value="Genomic_DNA"/>
</dbReference>
<organism evidence="1 2">
    <name type="scientific">Lutispora thermophila DSM 19022</name>
    <dbReference type="NCBI Taxonomy" id="1122184"/>
    <lineage>
        <taxon>Bacteria</taxon>
        <taxon>Bacillati</taxon>
        <taxon>Bacillota</taxon>
        <taxon>Clostridia</taxon>
        <taxon>Lutisporales</taxon>
        <taxon>Lutisporaceae</taxon>
        <taxon>Lutispora</taxon>
    </lineage>
</organism>
<gene>
    <name evidence="1" type="ORF">SAMN02745176_02703</name>
</gene>
<sequence>MQKEYDEEILIDFMDSYKIDNYKKEYQKCISKIKASDIVLIIMHGGLTHFKSFDSIIGKFTGIKKFFIRSGFDDENKMMLGKSGLSQREYQ</sequence>
<dbReference type="OrthoDB" id="9997267at2"/>
<protein>
    <submittedName>
        <fullName evidence="1">Cobaltochelatase CobN</fullName>
    </submittedName>
</protein>
<dbReference type="AlphaFoldDB" id="A0A1M6H9B6"/>